<evidence type="ECO:0000313" key="2">
    <source>
        <dbReference type="Proteomes" id="UP000000310"/>
    </source>
</evidence>
<keyword evidence="2" id="KW-1185">Reference proteome</keyword>
<dbReference type="Pfam" id="PF04237">
    <property type="entry name" value="YjbR"/>
    <property type="match status" value="1"/>
</dbReference>
<reference evidence="2" key="2">
    <citation type="submission" date="2011-02" db="EMBL/GenBank/DDBJ databases">
        <title>The complete genome of Pedobacter saltans DSM 12145.</title>
        <authorList>
            <consortium name="US DOE Joint Genome Institute (JGI-PGF)"/>
            <person name="Lucas S."/>
            <person name="Copeland A."/>
            <person name="Lapidus A."/>
            <person name="Bruce D."/>
            <person name="Goodwin L."/>
            <person name="Pitluck S."/>
            <person name="Kyrpides N."/>
            <person name="Mavromatis K."/>
            <person name="Pagani I."/>
            <person name="Ivanova N."/>
            <person name="Ovchinnikova G."/>
            <person name="Lu M."/>
            <person name="Detter J.C."/>
            <person name="Han C."/>
            <person name="Land M."/>
            <person name="Hauser L."/>
            <person name="Markowitz V."/>
            <person name="Cheng J.-F."/>
            <person name="Hugenholtz P."/>
            <person name="Woyke T."/>
            <person name="Wu D."/>
            <person name="Tindall B."/>
            <person name="Pomrenke H.G."/>
            <person name="Brambilla E."/>
            <person name="Klenk H.-P."/>
            <person name="Eisen J.A."/>
        </authorList>
    </citation>
    <scope>NUCLEOTIDE SEQUENCE [LARGE SCALE GENOMIC DNA]</scope>
    <source>
        <strain evidence="2">ATCC 51119 / DSM 12145 / JCM 21818 / LMG 10337 / NBRC 100064 / NCIMB 13643</strain>
    </source>
</reference>
<protein>
    <recommendedName>
        <fullName evidence="3">MmcQ-like protein</fullName>
    </recommendedName>
</protein>
<accession>F0S8X3</accession>
<dbReference type="STRING" id="762903.Pedsa_2921"/>
<evidence type="ECO:0000313" key="1">
    <source>
        <dbReference type="EMBL" id="ADY53460.1"/>
    </source>
</evidence>
<name>F0S8X3_PSESL</name>
<sequence>MNIEELRDYCLTFKAVTEELPFGPDTLVFKVHGKVFLLIGLNNPDSFNVKCDPEEAVRLREEYSEVVPGYHMNKKHWNTVSLNGRLNNQQLEKMIENSYWLVVGSLPKKVRESLA</sequence>
<dbReference type="PANTHER" id="PTHR35145">
    <property type="entry name" value="CYTOPLASMIC PROTEIN-RELATED"/>
    <property type="match status" value="1"/>
</dbReference>
<dbReference type="InterPro" id="IPR058532">
    <property type="entry name" value="YjbR/MT2646/Rv2570-like"/>
</dbReference>
<dbReference type="Proteomes" id="UP000000310">
    <property type="component" value="Chromosome"/>
</dbReference>
<organism evidence="1 2">
    <name type="scientific">Pseudopedobacter saltans (strain ATCC 51119 / DSM 12145 / JCM 21818 / CCUG 39354 / LMG 10337 / NBRC 100064 / NCIMB 13643)</name>
    <name type="common">Pedobacter saltans</name>
    <dbReference type="NCBI Taxonomy" id="762903"/>
    <lineage>
        <taxon>Bacteria</taxon>
        <taxon>Pseudomonadati</taxon>
        <taxon>Bacteroidota</taxon>
        <taxon>Sphingobacteriia</taxon>
        <taxon>Sphingobacteriales</taxon>
        <taxon>Sphingobacteriaceae</taxon>
        <taxon>Pseudopedobacter</taxon>
    </lineage>
</organism>
<dbReference type="PANTHER" id="PTHR35145:SF1">
    <property type="entry name" value="CYTOPLASMIC PROTEIN"/>
    <property type="match status" value="1"/>
</dbReference>
<dbReference type="RefSeq" id="WP_013633945.1">
    <property type="nucleotide sequence ID" value="NC_015177.1"/>
</dbReference>
<proteinExistence type="predicted"/>
<dbReference type="eggNOG" id="COG2315">
    <property type="taxonomic scope" value="Bacteria"/>
</dbReference>
<dbReference type="OrthoDB" id="9789813at2"/>
<dbReference type="EMBL" id="CP002545">
    <property type="protein sequence ID" value="ADY53460.1"/>
    <property type="molecule type" value="Genomic_DNA"/>
</dbReference>
<dbReference type="KEGG" id="psn:Pedsa_2921"/>
<gene>
    <name evidence="1" type="ordered locus">Pedsa_2921</name>
</gene>
<dbReference type="AlphaFoldDB" id="F0S8X3"/>
<dbReference type="InterPro" id="IPR038056">
    <property type="entry name" value="YjbR-like_sf"/>
</dbReference>
<reference evidence="1 2" key="1">
    <citation type="journal article" date="2011" name="Stand. Genomic Sci.">
        <title>Complete genome sequence of the gliding, heparinolytic Pedobacter saltans type strain (113).</title>
        <authorList>
            <person name="Liolios K."/>
            <person name="Sikorski J."/>
            <person name="Lu M."/>
            <person name="Nolan M."/>
            <person name="Lapidus A."/>
            <person name="Lucas S."/>
            <person name="Hammon N."/>
            <person name="Deshpande S."/>
            <person name="Cheng J.F."/>
            <person name="Tapia R."/>
            <person name="Han C."/>
            <person name="Goodwin L."/>
            <person name="Pitluck S."/>
            <person name="Huntemann M."/>
            <person name="Ivanova N."/>
            <person name="Pagani I."/>
            <person name="Mavromatis K."/>
            <person name="Ovchinikova G."/>
            <person name="Pati A."/>
            <person name="Chen A."/>
            <person name="Palaniappan K."/>
            <person name="Land M."/>
            <person name="Hauser L."/>
            <person name="Brambilla E.M."/>
            <person name="Kotsyurbenko O."/>
            <person name="Rohde M."/>
            <person name="Tindall B.J."/>
            <person name="Abt B."/>
            <person name="Goker M."/>
            <person name="Detter J.C."/>
            <person name="Woyke T."/>
            <person name="Bristow J."/>
            <person name="Eisen J.A."/>
            <person name="Markowitz V."/>
            <person name="Hugenholtz P."/>
            <person name="Klenk H.P."/>
            <person name="Kyrpides N.C."/>
        </authorList>
    </citation>
    <scope>NUCLEOTIDE SEQUENCE [LARGE SCALE GENOMIC DNA]</scope>
    <source>
        <strain evidence="2">ATCC 51119 / DSM 12145 / JCM 21818 / LMG 10337 / NBRC 100064 / NCIMB 13643</strain>
    </source>
</reference>
<dbReference type="SUPFAM" id="SSF142906">
    <property type="entry name" value="YjbR-like"/>
    <property type="match status" value="1"/>
</dbReference>
<dbReference type="Gene3D" id="3.90.1150.30">
    <property type="match status" value="1"/>
</dbReference>
<evidence type="ECO:0008006" key="3">
    <source>
        <dbReference type="Google" id="ProtNLM"/>
    </source>
</evidence>
<dbReference type="InterPro" id="IPR007351">
    <property type="entry name" value="YjbR"/>
</dbReference>
<dbReference type="HOGENOM" id="CLU_105851_1_1_10"/>